<organism evidence="2 3">
    <name type="scientific">Silurus asotus</name>
    <name type="common">Amur catfish</name>
    <name type="synonym">Parasilurus asotus</name>
    <dbReference type="NCBI Taxonomy" id="30991"/>
    <lineage>
        <taxon>Eukaryota</taxon>
        <taxon>Metazoa</taxon>
        <taxon>Chordata</taxon>
        <taxon>Craniata</taxon>
        <taxon>Vertebrata</taxon>
        <taxon>Euteleostomi</taxon>
        <taxon>Actinopterygii</taxon>
        <taxon>Neopterygii</taxon>
        <taxon>Teleostei</taxon>
        <taxon>Ostariophysi</taxon>
        <taxon>Siluriformes</taxon>
        <taxon>Siluridae</taxon>
        <taxon>Silurus</taxon>
    </lineage>
</organism>
<evidence type="ECO:0000313" key="2">
    <source>
        <dbReference type="EMBL" id="KAI5623208.1"/>
    </source>
</evidence>
<reference evidence="2" key="1">
    <citation type="submission" date="2018-07" db="EMBL/GenBank/DDBJ databases">
        <title>Comparative genomics of catfishes provides insights into carnivory and benthic adaptation.</title>
        <authorList>
            <person name="Zhang Y."/>
            <person name="Wang D."/>
            <person name="Peng Z."/>
            <person name="Zheng S."/>
            <person name="Shao F."/>
            <person name="Tao W."/>
        </authorList>
    </citation>
    <scope>NUCLEOTIDE SEQUENCE</scope>
    <source>
        <strain evidence="2">Chongqing</strain>
    </source>
</reference>
<keyword evidence="3" id="KW-1185">Reference proteome</keyword>
<dbReference type="Proteomes" id="UP001205998">
    <property type="component" value="Unassembled WGS sequence"/>
</dbReference>
<protein>
    <submittedName>
        <fullName evidence="2">Protein chibby-like 1</fullName>
    </submittedName>
</protein>
<sequence>MSAVAKRHRKSPGVYTFWFRKKKNQTVNRLSGSKYHKMPLFGNTFSPKKTPPRKSASLSNLHTLDRSTREIELGLEYGAPMMNIGGQSLKFEDGQWITESGPNVSSKEVQKLKKRNLQLEEENNLLKLKIELLLDMLSETTAESHLMQKELDDVKSHYKHKN</sequence>
<dbReference type="PANTHER" id="PTHR21533:SF19">
    <property type="entry name" value="LEUCINE-RICH PROTEIN"/>
    <property type="match status" value="1"/>
</dbReference>
<dbReference type="CDD" id="cd07429">
    <property type="entry name" value="Cby_like"/>
    <property type="match status" value="1"/>
</dbReference>
<feature type="coiled-coil region" evidence="1">
    <location>
        <begin position="109"/>
        <end position="136"/>
    </location>
</feature>
<name>A0AAD5AUP1_SILAS</name>
<keyword evidence="1" id="KW-0175">Coiled coil</keyword>
<dbReference type="Pfam" id="PF14645">
    <property type="entry name" value="Chibby"/>
    <property type="match status" value="1"/>
</dbReference>
<dbReference type="AlphaFoldDB" id="A0AAD5AUP1"/>
<evidence type="ECO:0000256" key="1">
    <source>
        <dbReference type="SAM" id="Coils"/>
    </source>
</evidence>
<accession>A0AAD5AUP1</accession>
<proteinExistence type="predicted"/>
<dbReference type="EMBL" id="MU551603">
    <property type="protein sequence ID" value="KAI5623208.1"/>
    <property type="molecule type" value="Genomic_DNA"/>
</dbReference>
<dbReference type="PANTHER" id="PTHR21533">
    <property type="entry name" value="LEUCINE-RICH PROTEIN"/>
    <property type="match status" value="1"/>
</dbReference>
<comment type="caution">
    <text evidence="2">The sequence shown here is derived from an EMBL/GenBank/DDBJ whole genome shotgun (WGS) entry which is preliminary data.</text>
</comment>
<gene>
    <name evidence="2" type="ORF">C0J50_16995</name>
</gene>
<evidence type="ECO:0000313" key="3">
    <source>
        <dbReference type="Proteomes" id="UP001205998"/>
    </source>
</evidence>
<dbReference type="InterPro" id="IPR028118">
    <property type="entry name" value="Chibby_fam"/>
</dbReference>